<evidence type="ECO:0000313" key="1">
    <source>
        <dbReference type="EMBL" id="ALU46155.1"/>
    </source>
</evidence>
<dbReference type="Proteomes" id="UP000069015">
    <property type="component" value="Plasmid pMBL6842"/>
</dbReference>
<proteinExistence type="predicted"/>
<organism evidence="1 2">
    <name type="scientific">Pseudoalteromonas rubra</name>
    <dbReference type="NCBI Taxonomy" id="43658"/>
    <lineage>
        <taxon>Bacteria</taxon>
        <taxon>Pseudomonadati</taxon>
        <taxon>Pseudomonadota</taxon>
        <taxon>Gammaproteobacteria</taxon>
        <taxon>Alteromonadales</taxon>
        <taxon>Pseudoalteromonadaceae</taxon>
        <taxon>Pseudoalteromonas</taxon>
    </lineage>
</organism>
<accession>A0A0U3GSW9</accession>
<protein>
    <submittedName>
        <fullName evidence="1">Uncharacterized protein</fullName>
    </submittedName>
</protein>
<dbReference type="EMBL" id="CP013613">
    <property type="protein sequence ID" value="ALU46155.1"/>
    <property type="molecule type" value="Genomic_DNA"/>
</dbReference>
<name>A0A0U3GSW9_9GAMM</name>
<gene>
    <name evidence="1" type="ORF">AT705_24645</name>
</gene>
<dbReference type="KEGG" id="prr:AT705_24645"/>
<evidence type="ECO:0000313" key="2">
    <source>
        <dbReference type="Proteomes" id="UP000069015"/>
    </source>
</evidence>
<dbReference type="AlphaFoldDB" id="A0A0U3GSW9"/>
<dbReference type="RefSeq" id="WP_058798990.1">
    <property type="nucleotide sequence ID" value="NZ_CP013613.1"/>
</dbReference>
<sequence length="156" mass="17398">MSQSTTSRSIWLSLTLCVSLSLVALYGLVNSSKRITQLEQQLAEQRSHTVLALNGKKMIAQFQAAGADQALAFSAYGLLLKLLEDDGVLVIERHFTATHPDQDKFSRLTVQDVYDLATQRGVDIEQYQRSVIRQAQREAEKMIAELERATATQSGR</sequence>
<reference evidence="1 2" key="1">
    <citation type="submission" date="2015-12" db="EMBL/GenBank/DDBJ databases">
        <title>Complete genome sequence of Pseudoalteromonas rubra SCSIO 6842, harboring a conjugative plasmid.</title>
        <authorList>
            <person name="Li B."/>
            <person name="Wang X."/>
        </authorList>
    </citation>
    <scope>NUCLEOTIDE SEQUENCE [LARGE SCALE GENOMIC DNA]</scope>
    <source>
        <strain evidence="1 2">SCSIO 6842</strain>
        <plasmid evidence="2">Plasmid pMBL6842</plasmid>
    </source>
</reference>
<keyword evidence="1" id="KW-0614">Plasmid</keyword>
<geneLocation type="plasmid" evidence="1 2">
    <name>pMBL6842</name>
</geneLocation>